<dbReference type="HAMAP" id="MF_00277">
    <property type="entry name" value="PII_uridylyl_transf"/>
    <property type="match status" value="1"/>
</dbReference>
<dbReference type="Proteomes" id="UP000317429">
    <property type="component" value="Chromosome"/>
</dbReference>
<comment type="similarity">
    <text evidence="6">Belongs to the GlnD family.</text>
</comment>
<dbReference type="InterPro" id="IPR043519">
    <property type="entry name" value="NT_sf"/>
</dbReference>
<dbReference type="OrthoDB" id="9758038at2"/>
<dbReference type="EC" id="3.1.4.-" evidence="6"/>
<dbReference type="AlphaFoldDB" id="A0A518D6D2"/>
<organism evidence="9 10">
    <name type="scientific">Pirellulimonas nuda</name>
    <dbReference type="NCBI Taxonomy" id="2528009"/>
    <lineage>
        <taxon>Bacteria</taxon>
        <taxon>Pseudomonadati</taxon>
        <taxon>Planctomycetota</taxon>
        <taxon>Planctomycetia</taxon>
        <taxon>Pirellulales</taxon>
        <taxon>Lacipirellulaceae</taxon>
        <taxon>Pirellulimonas</taxon>
    </lineage>
</organism>
<gene>
    <name evidence="6 9" type="primary">glnD</name>
    <name evidence="9" type="ORF">Pla175_03730</name>
</gene>
<feature type="domain" description="HD" evidence="8">
    <location>
        <begin position="462"/>
        <end position="576"/>
    </location>
</feature>
<dbReference type="SUPFAM" id="SSF55021">
    <property type="entry name" value="ACT-like"/>
    <property type="match status" value="1"/>
</dbReference>
<keyword evidence="1 6" id="KW-0808">Transferase</keyword>
<dbReference type="InterPro" id="IPR006674">
    <property type="entry name" value="HD_domain"/>
</dbReference>
<comment type="function">
    <text evidence="6">Modifies, by uridylylation and deuridylylation, the PII regulatory proteins (GlnB and homologs), in response to the nitrogen status of the cell that GlnD senses through the glutamine level. Under low glutamine levels, catalyzes the conversion of the PII proteins and UTP to PII-UMP and PPi, while under higher glutamine levels, GlnD hydrolyzes PII-UMP to PII and UMP (deuridylylation). Thus, controls uridylylation state and activity of the PII proteins, and plays an important role in the regulation of nitrogen metabolism.</text>
</comment>
<feature type="domain" description="ACT" evidence="7">
    <location>
        <begin position="808"/>
        <end position="880"/>
    </location>
</feature>
<evidence type="ECO:0000256" key="4">
    <source>
        <dbReference type="ARBA" id="ARBA00022842"/>
    </source>
</evidence>
<evidence type="ECO:0000256" key="3">
    <source>
        <dbReference type="ARBA" id="ARBA00022801"/>
    </source>
</evidence>
<dbReference type="Pfam" id="PF08335">
    <property type="entry name" value="GlnD_UR_UTase"/>
    <property type="match status" value="1"/>
</dbReference>
<comment type="catalytic activity">
    <reaction evidence="6">
        <text>[protein-PII]-uridylyl-L-tyrosine + H2O = [protein-PII]-L-tyrosine + UMP + H(+)</text>
        <dbReference type="Rhea" id="RHEA:48600"/>
        <dbReference type="Rhea" id="RHEA-COMP:12147"/>
        <dbReference type="Rhea" id="RHEA-COMP:12148"/>
        <dbReference type="ChEBI" id="CHEBI:15377"/>
        <dbReference type="ChEBI" id="CHEBI:15378"/>
        <dbReference type="ChEBI" id="CHEBI:46858"/>
        <dbReference type="ChEBI" id="CHEBI:57865"/>
        <dbReference type="ChEBI" id="CHEBI:90602"/>
    </reaction>
</comment>
<dbReference type="EMBL" id="CP036291">
    <property type="protein sequence ID" value="QDU87019.1"/>
    <property type="molecule type" value="Genomic_DNA"/>
</dbReference>
<dbReference type="Gene3D" id="1.20.120.330">
    <property type="entry name" value="Nucleotidyltransferases domain 2"/>
    <property type="match status" value="1"/>
</dbReference>
<dbReference type="PANTHER" id="PTHR47320:SF1">
    <property type="entry name" value="BIFUNCTIONAL URIDYLYLTRANSFERASE_URIDYLYL-REMOVING ENZYME"/>
    <property type="match status" value="1"/>
</dbReference>
<sequence length="880" mass="97660">MPSGDSKPGVPRLRSELLEVRDALEAARQQFRHGHDLGADAVRLCGRFTGHVDTALTRLFESAVADAPAGEAAAIRAGCVLAPIGGYGRRQLAPYSDIDLMILHAGGAAAGAAKNLARRLTQDIFDAGMALGQSLRTVEEALSLSKQDAVIASSLVEARQLIGSAEVYQKFRTQFEASVRRRARYFCGMFVEARREERLKYGETIYLLEPNIKRSRGALRDIHLLRWLWYTQHGVSDFDRLQSMGVVSMFDYRRLTSARDFLMRVRNDLHLEAGKARDDLARAEQLRMAEKMGYRGRDGLRPVEQFMRDYFRHASHVWFLAARVSELTQPKPTVDRVLGPVVGRYLDHDYRVGVRDIHATGDGRAKLTSRVEEVLRLVDLARLYQKRIGAETWYLVYRASPTFTTELSPDAAARFLAILDNPTGLGELLRRMHDLGVLEKVVPEFTHARCLLQFNQYHKYTVDEHCIRAVQEAAAFETREDGLGAVYRALPQKRLLHLALVIHDLAKGRDGDHSVLGAELARQNARRLGLSEADGETLAWLVLKHLEMALVAFRRNTGDPQTVAAFAQDAATPERLTLLYLITCADFAAVGPGVLNAWKVEVLSDLHRRALAVLQPERTPSDDERRGAVRGQVWARLSEPERDDPWFAQQFAALPESFVTGRPAGDVADTLQRLKRLSDGRGDAWGVSRPETGTTELLAGVDRGSGRGVFSAMAGALSASGMQILAAETASLADQMLLLRYVVEDRGPSGDPGRVAQAAAKMVAAIDSDKAPKFPRIWGVEQQHTDARLSDLPTEVRLNASVSQEHLIVEVFTLDRRGLLYHLARALHDLELVIAVAKIGTYLDQVVDVFYVAERDGGKPAGEERFEAIRARLIEVIDAS</sequence>
<evidence type="ECO:0000256" key="2">
    <source>
        <dbReference type="ARBA" id="ARBA00022695"/>
    </source>
</evidence>
<feature type="region of interest" description="Uridylyltransferase" evidence="6">
    <location>
        <begin position="1"/>
        <end position="345"/>
    </location>
</feature>
<comment type="activity regulation">
    <text evidence="6">Uridylyltransferase (UTase) activity is inhibited by glutamine, while glutamine activates uridylyl-removing (UR) activity.</text>
</comment>
<dbReference type="SUPFAM" id="SSF109604">
    <property type="entry name" value="HD-domain/PDEase-like"/>
    <property type="match status" value="1"/>
</dbReference>
<evidence type="ECO:0000256" key="6">
    <source>
        <dbReference type="HAMAP-Rule" id="MF_00277"/>
    </source>
</evidence>
<name>A0A518D6D2_9BACT</name>
<evidence type="ECO:0000313" key="9">
    <source>
        <dbReference type="EMBL" id="QDU87019.1"/>
    </source>
</evidence>
<reference evidence="9 10" key="1">
    <citation type="submission" date="2019-02" db="EMBL/GenBank/DDBJ databases">
        <title>Deep-cultivation of Planctomycetes and their phenomic and genomic characterization uncovers novel biology.</title>
        <authorList>
            <person name="Wiegand S."/>
            <person name="Jogler M."/>
            <person name="Boedeker C."/>
            <person name="Pinto D."/>
            <person name="Vollmers J."/>
            <person name="Rivas-Marin E."/>
            <person name="Kohn T."/>
            <person name="Peeters S.H."/>
            <person name="Heuer A."/>
            <person name="Rast P."/>
            <person name="Oberbeckmann S."/>
            <person name="Bunk B."/>
            <person name="Jeske O."/>
            <person name="Meyerdierks A."/>
            <person name="Storesund J.E."/>
            <person name="Kallscheuer N."/>
            <person name="Luecker S."/>
            <person name="Lage O.M."/>
            <person name="Pohl T."/>
            <person name="Merkel B.J."/>
            <person name="Hornburger P."/>
            <person name="Mueller R.-W."/>
            <person name="Bruemmer F."/>
            <person name="Labrenz M."/>
            <person name="Spormann A.M."/>
            <person name="Op den Camp H."/>
            <person name="Overmann J."/>
            <person name="Amann R."/>
            <person name="Jetten M.S.M."/>
            <person name="Mascher T."/>
            <person name="Medema M.H."/>
            <person name="Devos D.P."/>
            <person name="Kaster A.-K."/>
            <person name="Ovreas L."/>
            <person name="Rohde M."/>
            <person name="Galperin M.Y."/>
            <person name="Jogler C."/>
        </authorList>
    </citation>
    <scope>NUCLEOTIDE SEQUENCE [LARGE SCALE GENOMIC DNA]</scope>
    <source>
        <strain evidence="9 10">Pla175</strain>
    </source>
</reference>
<comment type="domain">
    <text evidence="6">Has four distinct domains: an N-terminal nucleotidyltransferase (NT) domain responsible for UTase activity, a central HD domain that encodes UR activity, and two C-terminal ACT domains that seem to have a role in glutamine sensing.</text>
</comment>
<comment type="catalytic activity">
    <reaction evidence="6">
        <text>[protein-PII]-L-tyrosine + UTP = [protein-PII]-uridylyl-L-tyrosine + diphosphate</text>
        <dbReference type="Rhea" id="RHEA:13673"/>
        <dbReference type="Rhea" id="RHEA-COMP:12147"/>
        <dbReference type="Rhea" id="RHEA-COMP:12148"/>
        <dbReference type="ChEBI" id="CHEBI:33019"/>
        <dbReference type="ChEBI" id="CHEBI:46398"/>
        <dbReference type="ChEBI" id="CHEBI:46858"/>
        <dbReference type="ChEBI" id="CHEBI:90602"/>
        <dbReference type="EC" id="2.7.7.59"/>
    </reaction>
</comment>
<dbReference type="GO" id="GO:0008773">
    <property type="term" value="F:[protein-PII] uridylyltransferase activity"/>
    <property type="evidence" value="ECO:0007669"/>
    <property type="project" value="UniProtKB-UniRule"/>
</dbReference>
<keyword evidence="3 6" id="KW-0378">Hydrolase</keyword>
<dbReference type="PROSITE" id="PS51671">
    <property type="entry name" value="ACT"/>
    <property type="match status" value="1"/>
</dbReference>
<dbReference type="KEGG" id="pnd:Pla175_03730"/>
<dbReference type="EC" id="2.7.7.59" evidence="6"/>
<evidence type="ECO:0000259" key="8">
    <source>
        <dbReference type="PROSITE" id="PS51831"/>
    </source>
</evidence>
<dbReference type="InterPro" id="IPR045865">
    <property type="entry name" value="ACT-like_dom_sf"/>
</dbReference>
<comment type="cofactor">
    <cofactor evidence="6">
        <name>Mg(2+)</name>
        <dbReference type="ChEBI" id="CHEBI:18420"/>
    </cofactor>
</comment>
<proteinExistence type="inferred from homology"/>
<evidence type="ECO:0000313" key="10">
    <source>
        <dbReference type="Proteomes" id="UP000317429"/>
    </source>
</evidence>
<dbReference type="InterPro" id="IPR002912">
    <property type="entry name" value="ACT_dom"/>
</dbReference>
<dbReference type="SUPFAM" id="SSF81301">
    <property type="entry name" value="Nucleotidyltransferase"/>
    <property type="match status" value="1"/>
</dbReference>
<keyword evidence="5 6" id="KW-0511">Multifunctional enzyme</keyword>
<dbReference type="PROSITE" id="PS51831">
    <property type="entry name" value="HD"/>
    <property type="match status" value="1"/>
</dbReference>
<dbReference type="Gene3D" id="1.10.3090.10">
    <property type="entry name" value="cca-adding enzyme, domain 2"/>
    <property type="match status" value="1"/>
</dbReference>
<protein>
    <recommendedName>
        <fullName evidence="6">Bifunctional uridylyltransferase/uridylyl-removing enzyme</fullName>
        <shortName evidence="6">UTase/UR</shortName>
    </recommendedName>
    <alternativeName>
        <fullName evidence="6">Bifunctional [protein-PII] modification enzyme</fullName>
    </alternativeName>
    <alternativeName>
        <fullName evidence="6">Bifunctional nitrogen sensor protein</fullName>
    </alternativeName>
    <domain>
        <recommendedName>
            <fullName evidence="6">[Protein-PII] uridylyltransferase</fullName>
            <shortName evidence="6">PII uridylyltransferase</shortName>
            <shortName evidence="6">UTase</shortName>
            <ecNumber evidence="6">2.7.7.59</ecNumber>
        </recommendedName>
    </domain>
    <domain>
        <recommendedName>
            <fullName evidence="6">[Protein-PII]-UMP uridylyl-removing enzyme</fullName>
            <shortName evidence="6">UR</shortName>
            <ecNumber evidence="6">3.1.4.-</ecNumber>
        </recommendedName>
    </domain>
</protein>
<dbReference type="NCBIfam" id="TIGR01693">
    <property type="entry name" value="UTase_glnD"/>
    <property type="match status" value="1"/>
</dbReference>
<dbReference type="GO" id="GO:0008081">
    <property type="term" value="F:phosphoric diester hydrolase activity"/>
    <property type="evidence" value="ECO:0007669"/>
    <property type="project" value="UniProtKB-UniRule"/>
</dbReference>
<keyword evidence="10" id="KW-1185">Reference proteome</keyword>
<dbReference type="RefSeq" id="WP_145280783.1">
    <property type="nucleotide sequence ID" value="NZ_CP036291.1"/>
</dbReference>
<evidence type="ECO:0000256" key="1">
    <source>
        <dbReference type="ARBA" id="ARBA00022679"/>
    </source>
</evidence>
<evidence type="ECO:0000259" key="7">
    <source>
        <dbReference type="PROSITE" id="PS51671"/>
    </source>
</evidence>
<keyword evidence="2 6" id="KW-0548">Nucleotidyltransferase</keyword>
<dbReference type="SUPFAM" id="SSF81593">
    <property type="entry name" value="Nucleotidyltransferase substrate binding subunit/domain"/>
    <property type="match status" value="1"/>
</dbReference>
<dbReference type="Pfam" id="PF01966">
    <property type="entry name" value="HD"/>
    <property type="match status" value="1"/>
</dbReference>
<dbReference type="InterPro" id="IPR013546">
    <property type="entry name" value="PII_UdlTrfase/GS_AdlTrfase"/>
</dbReference>
<dbReference type="PANTHER" id="PTHR47320">
    <property type="entry name" value="BIFUNCTIONAL URIDYLYLTRANSFERASE/URIDYLYL-REMOVING ENZYME"/>
    <property type="match status" value="1"/>
</dbReference>
<keyword evidence="4 6" id="KW-0460">Magnesium</keyword>
<dbReference type="PIRSF" id="PIRSF006288">
    <property type="entry name" value="PII_uridyltransf"/>
    <property type="match status" value="1"/>
</dbReference>
<evidence type="ECO:0000256" key="5">
    <source>
        <dbReference type="ARBA" id="ARBA00023268"/>
    </source>
</evidence>
<dbReference type="GO" id="GO:0006808">
    <property type="term" value="P:regulation of nitrogen utilization"/>
    <property type="evidence" value="ECO:0007669"/>
    <property type="project" value="UniProtKB-UniRule"/>
</dbReference>
<comment type="caution">
    <text evidence="6">Lacks conserved residue(s) required for the propagation of feature annotation.</text>
</comment>
<accession>A0A518D6D2</accession>
<dbReference type="InterPro" id="IPR010043">
    <property type="entry name" value="UTase/UR"/>
</dbReference>
<dbReference type="CDD" id="cd04899">
    <property type="entry name" value="ACT_ACR-UUR-like_2"/>
    <property type="match status" value="1"/>
</dbReference>